<dbReference type="PRINTS" id="PR00421">
    <property type="entry name" value="THIOREDOXIN"/>
</dbReference>
<gene>
    <name evidence="4" type="ORF">KFE25_002917</name>
</gene>
<feature type="domain" description="Thioredoxin" evidence="3">
    <location>
        <begin position="27"/>
        <end position="138"/>
    </location>
</feature>
<feature type="transmembrane region" description="Helical" evidence="2">
    <location>
        <begin position="6"/>
        <end position="24"/>
    </location>
</feature>
<organism evidence="4 5">
    <name type="scientific">Diacronema lutheri</name>
    <name type="common">Unicellular marine alga</name>
    <name type="synonym">Monochrysis lutheri</name>
    <dbReference type="NCBI Taxonomy" id="2081491"/>
    <lineage>
        <taxon>Eukaryota</taxon>
        <taxon>Haptista</taxon>
        <taxon>Haptophyta</taxon>
        <taxon>Pavlovophyceae</taxon>
        <taxon>Pavlovales</taxon>
        <taxon>Pavlovaceae</taxon>
        <taxon>Diacronema</taxon>
    </lineage>
</organism>
<dbReference type="PROSITE" id="PS51352">
    <property type="entry name" value="THIOREDOXIN_2"/>
    <property type="match status" value="1"/>
</dbReference>
<keyword evidence="2" id="KW-1133">Transmembrane helix</keyword>
<reference evidence="4" key="1">
    <citation type="submission" date="2021-05" db="EMBL/GenBank/DDBJ databases">
        <title>The genome of the haptophyte Pavlova lutheri (Diacronema luteri, Pavlovales) - a model for lipid biosynthesis in eukaryotic algae.</title>
        <authorList>
            <person name="Hulatt C.J."/>
            <person name="Posewitz M.C."/>
        </authorList>
    </citation>
    <scope>NUCLEOTIDE SEQUENCE</scope>
    <source>
        <strain evidence="4">NIVA-4/92</strain>
    </source>
</reference>
<keyword evidence="5" id="KW-1185">Reference proteome</keyword>
<dbReference type="AlphaFoldDB" id="A0A8J5XUE3"/>
<dbReference type="Gene3D" id="3.40.30.10">
    <property type="entry name" value="Glutaredoxin"/>
    <property type="match status" value="1"/>
</dbReference>
<proteinExistence type="predicted"/>
<sequence>MLNAIYAFVAERPLVVFAVIVILFQMWKQRQPFPESGGRVRAIHSEEEWQAAKASGRPFVCDFYATWCPPCRIAAPAFGEMSLAFENFDFYKVDVDKCRSIAAEVGISAMPTFKLFKAGREVGEVRGWSRANVEAMLR</sequence>
<dbReference type="EMBL" id="JAGTXO010000010">
    <property type="protein sequence ID" value="KAG8465610.1"/>
    <property type="molecule type" value="Genomic_DNA"/>
</dbReference>
<dbReference type="CDD" id="cd02947">
    <property type="entry name" value="TRX_family"/>
    <property type="match status" value="1"/>
</dbReference>
<evidence type="ECO:0000256" key="2">
    <source>
        <dbReference type="SAM" id="Phobius"/>
    </source>
</evidence>
<keyword evidence="1" id="KW-1015">Disulfide bond</keyword>
<dbReference type="InterPro" id="IPR013766">
    <property type="entry name" value="Thioredoxin_domain"/>
</dbReference>
<evidence type="ECO:0000313" key="5">
    <source>
        <dbReference type="Proteomes" id="UP000751190"/>
    </source>
</evidence>
<evidence type="ECO:0000256" key="1">
    <source>
        <dbReference type="ARBA" id="ARBA00023157"/>
    </source>
</evidence>
<dbReference type="InterPro" id="IPR036249">
    <property type="entry name" value="Thioredoxin-like_sf"/>
</dbReference>
<dbReference type="OrthoDB" id="2121326at2759"/>
<name>A0A8J5XUE3_DIALT</name>
<dbReference type="OMA" id="IFRILMI"/>
<evidence type="ECO:0000259" key="3">
    <source>
        <dbReference type="PROSITE" id="PS51352"/>
    </source>
</evidence>
<dbReference type="Pfam" id="PF00085">
    <property type="entry name" value="Thioredoxin"/>
    <property type="match status" value="1"/>
</dbReference>
<protein>
    <recommendedName>
        <fullName evidence="3">Thioredoxin domain-containing protein</fullName>
    </recommendedName>
</protein>
<keyword evidence="2" id="KW-0472">Membrane</keyword>
<keyword evidence="2" id="KW-0812">Transmembrane</keyword>
<evidence type="ECO:0000313" key="4">
    <source>
        <dbReference type="EMBL" id="KAG8465610.1"/>
    </source>
</evidence>
<dbReference type="PANTHER" id="PTHR46115">
    <property type="entry name" value="THIOREDOXIN-LIKE PROTEIN 1"/>
    <property type="match status" value="1"/>
</dbReference>
<dbReference type="Proteomes" id="UP000751190">
    <property type="component" value="Unassembled WGS sequence"/>
</dbReference>
<accession>A0A8J5XUE3</accession>
<comment type="caution">
    <text evidence="4">The sequence shown here is derived from an EMBL/GenBank/DDBJ whole genome shotgun (WGS) entry which is preliminary data.</text>
</comment>
<dbReference type="SUPFAM" id="SSF52833">
    <property type="entry name" value="Thioredoxin-like"/>
    <property type="match status" value="1"/>
</dbReference>